<name>A0A450XB91_9GAMM</name>
<dbReference type="EMBL" id="CAADFO010000003">
    <property type="protein sequence ID" value="VFK22963.1"/>
    <property type="molecule type" value="Genomic_DNA"/>
</dbReference>
<gene>
    <name evidence="3" type="ORF">BECKMB1821G_GA0114241_100352</name>
    <name evidence="5" type="ORF">BECKMB1821H_GA0114242_100636</name>
    <name evidence="4" type="ORF">BECKMB1821I_GA0114274_100138</name>
</gene>
<evidence type="ECO:0000313" key="5">
    <source>
        <dbReference type="EMBL" id="VFK74545.1"/>
    </source>
</evidence>
<keyword evidence="1" id="KW-0812">Transmembrane</keyword>
<keyword evidence="1" id="KW-1133">Transmembrane helix</keyword>
<sequence length="84" mass="9881">MTQETLETLRAVFGWCSVINLTILVVWFLLVTAFRDATYRWEKKWLRIPSETAFDLAHYIGKSYLELTTLIFFVVPYFALVIVT</sequence>
<reference evidence="4" key="1">
    <citation type="submission" date="2019-02" db="EMBL/GenBank/DDBJ databases">
        <authorList>
            <person name="Gruber-Vodicka R. H."/>
            <person name="Seah K. B. B."/>
        </authorList>
    </citation>
    <scope>NUCLEOTIDE SEQUENCE</scope>
    <source>
        <strain evidence="3">BECK_BZ197</strain>
        <strain evidence="5">BECK_BZ198</strain>
        <strain evidence="4">BECK_BZ199</strain>
    </source>
</reference>
<feature type="transmembrane region" description="Helical" evidence="1">
    <location>
        <begin position="64"/>
        <end position="83"/>
    </location>
</feature>
<dbReference type="EMBL" id="CAADFQ010000001">
    <property type="protein sequence ID" value="VFK26565.1"/>
    <property type="molecule type" value="Genomic_DNA"/>
</dbReference>
<evidence type="ECO:0000313" key="4">
    <source>
        <dbReference type="EMBL" id="VFK26565.1"/>
    </source>
</evidence>
<dbReference type="EMBL" id="CAADGH010000006">
    <property type="protein sequence ID" value="VFK74545.1"/>
    <property type="molecule type" value="Genomic_DNA"/>
</dbReference>
<feature type="domain" description="DUF6868" evidence="2">
    <location>
        <begin position="5"/>
        <end position="83"/>
    </location>
</feature>
<evidence type="ECO:0000256" key="1">
    <source>
        <dbReference type="SAM" id="Phobius"/>
    </source>
</evidence>
<protein>
    <recommendedName>
        <fullName evidence="2">DUF6868 domain-containing protein</fullName>
    </recommendedName>
</protein>
<proteinExistence type="predicted"/>
<evidence type="ECO:0000259" key="2">
    <source>
        <dbReference type="Pfam" id="PF21742"/>
    </source>
</evidence>
<dbReference type="Pfam" id="PF21742">
    <property type="entry name" value="DUF6868"/>
    <property type="match status" value="1"/>
</dbReference>
<keyword evidence="1" id="KW-0472">Membrane</keyword>
<accession>A0A450XB91</accession>
<feature type="transmembrane region" description="Helical" evidence="1">
    <location>
        <begin position="12"/>
        <end position="34"/>
    </location>
</feature>
<organism evidence="4">
    <name type="scientific">Candidatus Kentrum sp. MB</name>
    <dbReference type="NCBI Taxonomy" id="2138164"/>
    <lineage>
        <taxon>Bacteria</taxon>
        <taxon>Pseudomonadati</taxon>
        <taxon>Pseudomonadota</taxon>
        <taxon>Gammaproteobacteria</taxon>
        <taxon>Candidatus Kentrum</taxon>
    </lineage>
</organism>
<dbReference type="AlphaFoldDB" id="A0A450XB91"/>
<evidence type="ECO:0000313" key="3">
    <source>
        <dbReference type="EMBL" id="VFK22963.1"/>
    </source>
</evidence>
<dbReference type="InterPro" id="IPR049220">
    <property type="entry name" value="DUF6868"/>
</dbReference>